<dbReference type="Pfam" id="PF13245">
    <property type="entry name" value="AAA_19"/>
    <property type="match status" value="1"/>
</dbReference>
<evidence type="ECO:0000256" key="8">
    <source>
        <dbReference type="ARBA" id="ARBA00023125"/>
    </source>
</evidence>
<keyword evidence="2 11" id="KW-0547">Nucleotide-binding</keyword>
<evidence type="ECO:0000313" key="14">
    <source>
        <dbReference type="EMBL" id="CAH0534267.1"/>
    </source>
</evidence>
<keyword evidence="4 11" id="KW-0378">Hydrolase</keyword>
<accession>A0ABM8ZVD3</accession>
<evidence type="ECO:0000313" key="15">
    <source>
        <dbReference type="Proteomes" id="UP000838672"/>
    </source>
</evidence>
<dbReference type="EMBL" id="CAKLDI010000001">
    <property type="protein sequence ID" value="CAH0534267.1"/>
    <property type="molecule type" value="Genomic_DNA"/>
</dbReference>
<evidence type="ECO:0000256" key="3">
    <source>
        <dbReference type="ARBA" id="ARBA00022763"/>
    </source>
</evidence>
<protein>
    <recommendedName>
        <fullName evidence="11">RecBCD enzyme subunit RecD</fullName>
        <ecNumber evidence="11">5.6.2.3</ecNumber>
    </recommendedName>
    <alternativeName>
        <fullName evidence="11">DNA 5'-3' helicase subunit RecD</fullName>
    </alternativeName>
    <alternativeName>
        <fullName evidence="11">Exonuclease V subunit RecD</fullName>
        <shortName evidence="11">ExoV subunit RecD</shortName>
    </alternativeName>
    <alternativeName>
        <fullName evidence="11">Helicase/nuclease RecBCD subunit RecD</fullName>
    </alternativeName>
</protein>
<sequence length="690" mass="75655">MSLLSQILQGLRTAQQQQLIRAMDVQFGQYIADAVQLQGDDASQAWLVLLATSISHDLAAGHLCLPLAGINGESHIPAASRPYFAPWQRQLMTLLPPLTPAMLWAFDVLSDGSRATPLVLSHDRLYLHRYWHYQQQICGWLNQAQQRPVASLSIEAMQQQLAQLFARPYLAVFQAIQQCSNAVMRQQTLCQRLDIVQPEHLDWSAVDAVMANAKVETDLHVLDALVPSTVCRNDQQVAAAVALTQRFAVISGGPGTGKTTTVVKLLAALVMSAGEQARLNISLVAPTGKAAARLTESIGRALEHLALPTTVKNAIPRHASTIHRLLGAIPGRQQYRHHQGNPLHLDLLVVDEASMVDLAMMAKLMDALPSKARLILLGDRDQLASVEAGAVLGDIFQFSQLGYTQQGAKRLQQLCQCAPVAMQSGAQVPMADSLCLLSKSYRFSASSGIGQLARAINENDADSLANIWAQGRGDLNLQPLSNLAYAQLIAQVAQQYHPYLDAAKSHAEPREVLAQFAKVRLLCALREGGYGVQGLNVAIEQQLKRQQRIASQDEQWYIGRPVMISENDHAQGLYNGDIGIVCFDAAAQRLRVYFELPDGSMKGVLPSRLPAHETAYAMTVHKSQGSEFEHTLLLLPPKFSPILTRELVYTGVTRAKERLTLFAEQAIVLQAMRQRTERRSGLYVALASSD</sequence>
<dbReference type="HAMAP" id="MF_01487">
    <property type="entry name" value="RecD"/>
    <property type="match status" value="1"/>
</dbReference>
<dbReference type="CDD" id="cd18809">
    <property type="entry name" value="SF1_C_RecD"/>
    <property type="match status" value="1"/>
</dbReference>
<keyword evidence="8 11" id="KW-0238">DNA-binding</keyword>
<dbReference type="InterPro" id="IPR050534">
    <property type="entry name" value="Coronavir_polyprotein_1ab"/>
</dbReference>
<dbReference type="SUPFAM" id="SSF52540">
    <property type="entry name" value="P-loop containing nucleoside triphosphate hydrolases"/>
    <property type="match status" value="2"/>
</dbReference>
<evidence type="ECO:0000256" key="2">
    <source>
        <dbReference type="ARBA" id="ARBA00022741"/>
    </source>
</evidence>
<dbReference type="Gene3D" id="1.10.10.1020">
    <property type="entry name" value="RecBCD complex, subunit RecD, N-terminal domain"/>
    <property type="match status" value="1"/>
</dbReference>
<dbReference type="RefSeq" id="WP_237466706.1">
    <property type="nucleotide sequence ID" value="NZ_CAKLDI010000001.1"/>
</dbReference>
<name>A0ABM8ZVD3_9VIBR</name>
<dbReference type="InterPro" id="IPR027417">
    <property type="entry name" value="P-loop_NTPase"/>
</dbReference>
<dbReference type="PANTHER" id="PTHR43788">
    <property type="entry name" value="DNA2/NAM7 HELICASE FAMILY MEMBER"/>
    <property type="match status" value="1"/>
</dbReference>
<dbReference type="InterPro" id="IPR041851">
    <property type="entry name" value="RecD_N_sf"/>
</dbReference>
<evidence type="ECO:0000256" key="11">
    <source>
        <dbReference type="HAMAP-Rule" id="MF_01487"/>
    </source>
</evidence>
<keyword evidence="5 11" id="KW-0347">Helicase</keyword>
<proteinExistence type="inferred from homology"/>
<dbReference type="NCBIfam" id="TIGR01447">
    <property type="entry name" value="recD"/>
    <property type="match status" value="1"/>
</dbReference>
<dbReference type="Gene3D" id="3.40.50.300">
    <property type="entry name" value="P-loop containing nucleotide triphosphate hydrolases"/>
    <property type="match status" value="3"/>
</dbReference>
<comment type="catalytic activity">
    <reaction evidence="11">
        <text>ATP + H2O = ADP + phosphate + H(+)</text>
        <dbReference type="Rhea" id="RHEA:13065"/>
        <dbReference type="ChEBI" id="CHEBI:15377"/>
        <dbReference type="ChEBI" id="CHEBI:15378"/>
        <dbReference type="ChEBI" id="CHEBI:30616"/>
        <dbReference type="ChEBI" id="CHEBI:43474"/>
        <dbReference type="ChEBI" id="CHEBI:456216"/>
        <dbReference type="EC" id="5.6.2.3"/>
    </reaction>
</comment>
<dbReference type="InterPro" id="IPR049550">
    <property type="entry name" value="RecD_N"/>
</dbReference>
<keyword evidence="3 11" id="KW-0227">DNA damage</keyword>
<evidence type="ECO:0000259" key="12">
    <source>
        <dbReference type="Pfam" id="PF13538"/>
    </source>
</evidence>
<dbReference type="InterPro" id="IPR027785">
    <property type="entry name" value="UvrD-like_helicase_C"/>
</dbReference>
<evidence type="ECO:0000256" key="1">
    <source>
        <dbReference type="ARBA" id="ARBA00022722"/>
    </source>
</evidence>
<reference evidence="14" key="1">
    <citation type="submission" date="2021-11" db="EMBL/GenBank/DDBJ databases">
        <authorList>
            <person name="Rodrigo-Torres L."/>
            <person name="Arahal R. D."/>
            <person name="Lucena T."/>
        </authorList>
    </citation>
    <scope>NUCLEOTIDE SEQUENCE</scope>
    <source>
        <strain evidence="14">CECT 7929</strain>
    </source>
</reference>
<keyword evidence="7 11" id="KW-0067">ATP-binding</keyword>
<dbReference type="GO" id="GO:0008854">
    <property type="term" value="F:exodeoxyribonuclease V activity"/>
    <property type="evidence" value="ECO:0007669"/>
    <property type="project" value="UniProtKB-EC"/>
</dbReference>
<evidence type="ECO:0000256" key="6">
    <source>
        <dbReference type="ARBA" id="ARBA00022839"/>
    </source>
</evidence>
<feature type="domain" description="UvrD-like helicase C-terminal" evidence="12">
    <location>
        <begin position="615"/>
        <end position="661"/>
    </location>
</feature>
<evidence type="ECO:0000256" key="10">
    <source>
        <dbReference type="ARBA" id="ARBA00023235"/>
    </source>
</evidence>
<keyword evidence="9 11" id="KW-0234">DNA repair</keyword>
<comment type="similarity">
    <text evidence="11">Belongs to the RecD family.</text>
</comment>
<gene>
    <name evidence="11 14" type="primary">recD</name>
    <name evidence="14" type="ORF">VST7929_02183</name>
</gene>
<comment type="miscellaneous">
    <text evidence="11">In the RecBCD complex, RecB has a slow 3'-5' helicase, an exonuclease activity and loads RecA onto ssDNA, RecD has a fast 5'-3' helicase activity, while RecC stimulates the ATPase and processivity of the RecB helicase and contributes to recognition of the Chi site.</text>
</comment>
<keyword evidence="15" id="KW-1185">Reference proteome</keyword>
<keyword evidence="6 11" id="KW-0269">Exonuclease</keyword>
<keyword evidence="10 11" id="KW-0413">Isomerase</keyword>
<dbReference type="CDD" id="cd17933">
    <property type="entry name" value="DEXSc_RecD-like"/>
    <property type="match status" value="1"/>
</dbReference>
<feature type="domain" description="RecBCD enzyme subunit RecD N-terminal" evidence="13">
    <location>
        <begin position="16"/>
        <end position="126"/>
    </location>
</feature>
<evidence type="ECO:0000256" key="5">
    <source>
        <dbReference type="ARBA" id="ARBA00022806"/>
    </source>
</evidence>
<keyword evidence="1 11" id="KW-0540">Nuclease</keyword>
<dbReference type="Proteomes" id="UP000838672">
    <property type="component" value="Unassembled WGS sequence"/>
</dbReference>
<dbReference type="NCBIfam" id="NF008127">
    <property type="entry name" value="PRK10875.1"/>
    <property type="match status" value="1"/>
</dbReference>
<dbReference type="Pfam" id="PF13538">
    <property type="entry name" value="UvrD_C_2"/>
    <property type="match status" value="1"/>
</dbReference>
<dbReference type="InterPro" id="IPR006344">
    <property type="entry name" value="RecD"/>
</dbReference>
<comment type="caution">
    <text evidence="14">The sequence shown here is derived from an EMBL/GenBank/DDBJ whole genome shotgun (WGS) entry which is preliminary data.</text>
</comment>
<evidence type="ECO:0000256" key="9">
    <source>
        <dbReference type="ARBA" id="ARBA00023204"/>
    </source>
</evidence>
<dbReference type="EC" id="5.6.2.3" evidence="11"/>
<feature type="binding site" evidence="11">
    <location>
        <begin position="252"/>
        <end position="259"/>
    </location>
    <ligand>
        <name>ATP</name>
        <dbReference type="ChEBI" id="CHEBI:30616"/>
    </ligand>
</feature>
<comment type="function">
    <text evidence="11">A helicase/nuclease that prepares dsDNA breaks (DSB) for recombinational DNA repair. Binds to DSBs and unwinds DNA via a highly rapid and processive ATP-dependent bidirectional helicase activity. Unwinds dsDNA until it encounters a Chi (crossover hotspot instigator) sequence from the 3' direction. Cuts ssDNA a few nucleotides 3' to the Chi site. The properties and activities of the enzyme are changed at Chi. The Chi-altered holoenzyme produces a long 3'-ssDNA overhang and facilitates RecA-binding to the ssDNA for homologous DNA recombination and repair. Holoenzyme degrades any linearized DNA that is unable to undergo homologous recombination. In the holoenzyme this subunit has ssDNA-dependent ATPase and 5'-3' helicase activity. When added to pre-assembled RecBC greatly stimulates nuclease activity and augments holoenzyme processivity. Negatively regulates the RecA-loading ability of RecBCD.</text>
</comment>
<dbReference type="Pfam" id="PF21185">
    <property type="entry name" value="RecD_N"/>
    <property type="match status" value="1"/>
</dbReference>
<organism evidence="14 15">
    <name type="scientific">Vibrio stylophorae</name>
    <dbReference type="NCBI Taxonomy" id="659351"/>
    <lineage>
        <taxon>Bacteria</taxon>
        <taxon>Pseudomonadati</taxon>
        <taxon>Pseudomonadota</taxon>
        <taxon>Gammaproteobacteria</taxon>
        <taxon>Vibrionales</taxon>
        <taxon>Vibrionaceae</taxon>
        <taxon>Vibrio</taxon>
    </lineage>
</organism>
<evidence type="ECO:0000259" key="13">
    <source>
        <dbReference type="Pfam" id="PF21185"/>
    </source>
</evidence>
<dbReference type="PANTHER" id="PTHR43788:SF6">
    <property type="entry name" value="DNA HELICASE B"/>
    <property type="match status" value="1"/>
</dbReference>
<evidence type="ECO:0000256" key="4">
    <source>
        <dbReference type="ARBA" id="ARBA00022801"/>
    </source>
</evidence>
<comment type="subunit">
    <text evidence="11">Heterotrimer of RecB, RecC and RecD. All subunits contribute to DNA-binding.</text>
</comment>
<evidence type="ECO:0000256" key="7">
    <source>
        <dbReference type="ARBA" id="ARBA00022840"/>
    </source>
</evidence>